<dbReference type="GO" id="GO:0016887">
    <property type="term" value="F:ATP hydrolysis activity"/>
    <property type="evidence" value="ECO:0007669"/>
    <property type="project" value="RHEA"/>
</dbReference>
<dbReference type="GO" id="GO:1990077">
    <property type="term" value="C:primosome complex"/>
    <property type="evidence" value="ECO:0007669"/>
    <property type="project" value="UniProtKB-UniRule"/>
</dbReference>
<dbReference type="FunFam" id="3.40.50.300:FF:000489">
    <property type="entry name" value="Primosome assembly protein PriA"/>
    <property type="match status" value="1"/>
</dbReference>
<dbReference type="SMART" id="SM00487">
    <property type="entry name" value="DEXDc"/>
    <property type="match status" value="1"/>
</dbReference>
<dbReference type="InterPro" id="IPR027417">
    <property type="entry name" value="P-loop_NTPase"/>
</dbReference>
<dbReference type="Pfam" id="PF00270">
    <property type="entry name" value="DEAD"/>
    <property type="match status" value="1"/>
</dbReference>
<dbReference type="NCBIfam" id="NF004067">
    <property type="entry name" value="PRK05580.1-4"/>
    <property type="match status" value="1"/>
</dbReference>
<protein>
    <recommendedName>
        <fullName evidence="12">Replication restart protein PriA</fullName>
    </recommendedName>
    <alternativeName>
        <fullName evidence="12">ATP-dependent DNA helicase PriA</fullName>
        <ecNumber evidence="12">5.6.2.4</ecNumber>
    </alternativeName>
    <alternativeName>
        <fullName evidence="12">DNA 3'-5' helicase PriA</fullName>
    </alternativeName>
</protein>
<evidence type="ECO:0000256" key="8">
    <source>
        <dbReference type="ARBA" id="ARBA00022840"/>
    </source>
</evidence>
<feature type="binding site" evidence="12">
    <location>
        <position position="475"/>
    </location>
    <ligand>
        <name>Zn(2+)</name>
        <dbReference type="ChEBI" id="CHEBI:29105"/>
        <label>2</label>
    </ligand>
</feature>
<dbReference type="SMART" id="SM00490">
    <property type="entry name" value="HELICc"/>
    <property type="match status" value="1"/>
</dbReference>
<dbReference type="InterPro" id="IPR011545">
    <property type="entry name" value="DEAD/DEAH_box_helicase_dom"/>
</dbReference>
<dbReference type="InterPro" id="IPR001650">
    <property type="entry name" value="Helicase_C-like"/>
</dbReference>
<gene>
    <name evidence="12" type="primary">priA</name>
    <name evidence="15" type="ORF">THSYN_11040</name>
</gene>
<dbReference type="GO" id="GO:0008270">
    <property type="term" value="F:zinc ion binding"/>
    <property type="evidence" value="ECO:0007669"/>
    <property type="project" value="UniProtKB-UniRule"/>
</dbReference>
<dbReference type="AlphaFoldDB" id="A0A2K8U779"/>
<dbReference type="Pfam" id="PF18319">
    <property type="entry name" value="Zn_ribbon_PriA"/>
    <property type="match status" value="1"/>
</dbReference>
<keyword evidence="5 12" id="KW-0378">Hydrolase</keyword>
<evidence type="ECO:0000313" key="15">
    <source>
        <dbReference type="EMBL" id="AUB81436.1"/>
    </source>
</evidence>
<dbReference type="PANTHER" id="PTHR30580:SF0">
    <property type="entry name" value="PRIMOSOMAL PROTEIN N"/>
    <property type="match status" value="1"/>
</dbReference>
<comment type="catalytic activity">
    <reaction evidence="12">
        <text>Couples ATP hydrolysis with the unwinding of duplex DNA by translocating in the 3'-5' direction.</text>
        <dbReference type="EC" id="5.6.2.4"/>
    </reaction>
</comment>
<dbReference type="GO" id="GO:0006269">
    <property type="term" value="P:DNA replication, synthesis of primer"/>
    <property type="evidence" value="ECO:0007669"/>
    <property type="project" value="UniProtKB-KW"/>
</dbReference>
<accession>A0A2K8U779</accession>
<dbReference type="Gene3D" id="3.40.1440.60">
    <property type="entry name" value="PriA, 3(prime) DNA-binding domain"/>
    <property type="match status" value="1"/>
</dbReference>
<dbReference type="PROSITE" id="PS51192">
    <property type="entry name" value="HELICASE_ATP_BIND_1"/>
    <property type="match status" value="1"/>
</dbReference>
<evidence type="ECO:0000256" key="1">
    <source>
        <dbReference type="ARBA" id="ARBA00022515"/>
    </source>
</evidence>
<dbReference type="PROSITE" id="PS51194">
    <property type="entry name" value="HELICASE_CTER"/>
    <property type="match status" value="1"/>
</dbReference>
<dbReference type="Pfam" id="PF00271">
    <property type="entry name" value="Helicase_C"/>
    <property type="match status" value="1"/>
</dbReference>
<feature type="binding site" evidence="12">
    <location>
        <position position="472"/>
    </location>
    <ligand>
        <name>Zn(2+)</name>
        <dbReference type="ChEBI" id="CHEBI:29105"/>
        <label>2</label>
    </ligand>
</feature>
<dbReference type="Pfam" id="PF17764">
    <property type="entry name" value="PriA_3primeBD"/>
    <property type="match status" value="1"/>
</dbReference>
<feature type="binding site" evidence="12">
    <location>
        <position position="454"/>
    </location>
    <ligand>
        <name>Zn(2+)</name>
        <dbReference type="ChEBI" id="CHEBI:29105"/>
        <label>2</label>
    </ligand>
</feature>
<keyword evidence="2 12" id="KW-0235">DNA replication</keyword>
<evidence type="ECO:0000256" key="4">
    <source>
        <dbReference type="ARBA" id="ARBA00022741"/>
    </source>
</evidence>
<feature type="binding site" evidence="12">
    <location>
        <position position="448"/>
    </location>
    <ligand>
        <name>Zn(2+)</name>
        <dbReference type="ChEBI" id="CHEBI:29105"/>
        <label>1</label>
    </ligand>
</feature>
<evidence type="ECO:0000256" key="10">
    <source>
        <dbReference type="ARBA" id="ARBA00023235"/>
    </source>
</evidence>
<name>A0A2K8U779_9GAMM</name>
<evidence type="ECO:0000256" key="2">
    <source>
        <dbReference type="ARBA" id="ARBA00022705"/>
    </source>
</evidence>
<keyword evidence="1 12" id="KW-0639">Primosome</keyword>
<dbReference type="Proteomes" id="UP000232638">
    <property type="component" value="Chromosome"/>
</dbReference>
<keyword evidence="6 12" id="KW-0347">Helicase</keyword>
<evidence type="ECO:0000256" key="5">
    <source>
        <dbReference type="ARBA" id="ARBA00022801"/>
    </source>
</evidence>
<evidence type="ECO:0000256" key="11">
    <source>
        <dbReference type="ARBA" id="ARBA00048988"/>
    </source>
</evidence>
<dbReference type="OrthoDB" id="9759544at2"/>
<evidence type="ECO:0000256" key="9">
    <source>
        <dbReference type="ARBA" id="ARBA00023125"/>
    </source>
</evidence>
<keyword evidence="8 12" id="KW-0067">ATP-binding</keyword>
<dbReference type="KEGG" id="tsy:THSYN_11040"/>
<evidence type="ECO:0000256" key="6">
    <source>
        <dbReference type="ARBA" id="ARBA00022806"/>
    </source>
</evidence>
<dbReference type="InterPro" id="IPR014001">
    <property type="entry name" value="Helicase_ATP-bd"/>
</dbReference>
<evidence type="ECO:0000259" key="13">
    <source>
        <dbReference type="PROSITE" id="PS51192"/>
    </source>
</evidence>
<dbReference type="GO" id="GO:0003677">
    <property type="term" value="F:DNA binding"/>
    <property type="evidence" value="ECO:0007669"/>
    <property type="project" value="UniProtKB-UniRule"/>
</dbReference>
<evidence type="ECO:0000256" key="12">
    <source>
        <dbReference type="HAMAP-Rule" id="MF_00983"/>
    </source>
</evidence>
<dbReference type="InterPro" id="IPR040498">
    <property type="entry name" value="PriA_CRR"/>
</dbReference>
<keyword evidence="7 12" id="KW-0862">Zinc</keyword>
<dbReference type="GO" id="GO:0005524">
    <property type="term" value="F:ATP binding"/>
    <property type="evidence" value="ECO:0007669"/>
    <property type="project" value="UniProtKB-UniRule"/>
</dbReference>
<feature type="binding site" evidence="12">
    <location>
        <position position="457"/>
    </location>
    <ligand>
        <name>Zn(2+)</name>
        <dbReference type="ChEBI" id="CHEBI:29105"/>
        <label>2</label>
    </ligand>
</feature>
<feature type="domain" description="Helicase ATP-binding" evidence="13">
    <location>
        <begin position="220"/>
        <end position="386"/>
    </location>
</feature>
<keyword evidence="4 12" id="KW-0547">Nucleotide-binding</keyword>
<comment type="function">
    <text evidence="12">Initiates the restart of stalled replication forks, which reloads the replicative helicase on sites other than the origin of replication. Recognizes and binds to abandoned replication forks and remodels them to uncover a helicase loading site. Promotes assembly of the primosome at these replication forks.</text>
</comment>
<organism evidence="15 16">
    <name type="scientific">Candidatus Thiodictyon syntrophicum</name>
    <dbReference type="NCBI Taxonomy" id="1166950"/>
    <lineage>
        <taxon>Bacteria</taxon>
        <taxon>Pseudomonadati</taxon>
        <taxon>Pseudomonadota</taxon>
        <taxon>Gammaproteobacteria</taxon>
        <taxon>Chromatiales</taxon>
        <taxon>Chromatiaceae</taxon>
        <taxon>Thiodictyon</taxon>
    </lineage>
</organism>
<dbReference type="GO" id="GO:0006302">
    <property type="term" value="P:double-strand break repair"/>
    <property type="evidence" value="ECO:0007669"/>
    <property type="project" value="InterPro"/>
</dbReference>
<sequence>MRVAVAAPLAGLFDYLPPADAHLMPLIPGVRLLVPFGRGRRVGILVETAGHSDQSPERLKPALAVLDATPVLGPDDLRLIRWAADYYRAPLGEALFSALPARLRRPDARLGSGLPGLRATAAGGALALADLGRAAGQRRLLETLRAAPEGLATLHLKALLGPCAGPLKALRERGLIEPCRVAARAAPSAPVGSPAAAALAPVAVGPVLNAEQTRAVAAVAAALGGFAPFVLDGVTGSGKTEVYIRLIERVIASGYQALVLVPEIGLTPQLRDRLAQRLPGPHAVLHSALPEAERERAWHSAAAGRATLVLGTRSACFVPLPRLGLIVVDEEHDASLKQQEGFRYSARDLAVRRAQQAGCPVVLGSATPSLETLHNARAGRYRRLHLSERAGGAQAPVFALLDIRGQPMSAGLCAALRDQVETQTGAGNQVLLFLNRRGYAPVLTCHDCGWVGACPHCDARLTLHLRLRRLWCHHCGWFQATPGTCPDCRGTDLRGLGLGTERLEEELRAVFPAVNLARIDRDSTRRKGELDRLLAASRSGEIQILLGTQMLAKGHDFPGVTLVGILDLDHSLYAADFRAPERTAQLIVQVAGRAGRAQRPGRVVLQTRHPEHPLLRSLIKGGYPGFAELALAEREAAQLPPFAHLALLRADAPDAEVPMDFLRQGRALALALQGELVGTRVAVSSPVPAPMERRAGRYRAQLLLEGPDRPGLQRFLGSWVGRLWTLPRTRGLRWSLDVDPQDMM</sequence>
<dbReference type="GO" id="GO:0006310">
    <property type="term" value="P:DNA recombination"/>
    <property type="evidence" value="ECO:0007669"/>
    <property type="project" value="InterPro"/>
</dbReference>
<evidence type="ECO:0000256" key="7">
    <source>
        <dbReference type="ARBA" id="ARBA00022833"/>
    </source>
</evidence>
<feature type="binding site" evidence="12">
    <location>
        <position position="445"/>
    </location>
    <ligand>
        <name>Zn(2+)</name>
        <dbReference type="ChEBI" id="CHEBI:29105"/>
        <label>1</label>
    </ligand>
</feature>
<dbReference type="NCBIfam" id="TIGR00595">
    <property type="entry name" value="priA"/>
    <property type="match status" value="1"/>
</dbReference>
<comment type="similarity">
    <text evidence="12">Belongs to the helicase family. PriA subfamily.</text>
</comment>
<proteinExistence type="inferred from homology"/>
<evidence type="ECO:0000256" key="3">
    <source>
        <dbReference type="ARBA" id="ARBA00022723"/>
    </source>
</evidence>
<keyword evidence="10 12" id="KW-0413">Isomerase</keyword>
<feature type="binding site" evidence="12">
    <location>
        <position position="485"/>
    </location>
    <ligand>
        <name>Zn(2+)</name>
        <dbReference type="ChEBI" id="CHEBI:29105"/>
        <label>1</label>
    </ligand>
</feature>
<dbReference type="InterPro" id="IPR041236">
    <property type="entry name" value="PriA_C"/>
</dbReference>
<evidence type="ECO:0000313" key="16">
    <source>
        <dbReference type="Proteomes" id="UP000232638"/>
    </source>
</evidence>
<dbReference type="HAMAP" id="MF_00983">
    <property type="entry name" value="PriA"/>
    <property type="match status" value="1"/>
</dbReference>
<keyword evidence="16" id="KW-1185">Reference proteome</keyword>
<dbReference type="PANTHER" id="PTHR30580">
    <property type="entry name" value="PRIMOSOMAL PROTEIN N"/>
    <property type="match status" value="1"/>
</dbReference>
<keyword evidence="3 12" id="KW-0479">Metal-binding</keyword>
<dbReference type="InterPro" id="IPR005259">
    <property type="entry name" value="PriA"/>
</dbReference>
<dbReference type="Pfam" id="PF18074">
    <property type="entry name" value="PriA_C"/>
    <property type="match status" value="1"/>
</dbReference>
<dbReference type="EMBL" id="CP020370">
    <property type="protein sequence ID" value="AUB81436.1"/>
    <property type="molecule type" value="Genomic_DNA"/>
</dbReference>
<dbReference type="CDD" id="cd17929">
    <property type="entry name" value="DEXHc_priA"/>
    <property type="match status" value="1"/>
</dbReference>
<dbReference type="InterPro" id="IPR041222">
    <property type="entry name" value="PriA_3primeBD"/>
</dbReference>
<keyword evidence="9 12" id="KW-0238">DNA-binding</keyword>
<reference evidence="15 16" key="1">
    <citation type="submission" date="2017-03" db="EMBL/GenBank/DDBJ databases">
        <title>Complete genome sequence of Candidatus 'Thiodictyon syntrophicum' sp. nov. strain Cad16T, a photolithoautotroph purple sulfur bacterium isolated from an alpine meromictic lake.</title>
        <authorList>
            <person name="Luedin S.M."/>
            <person name="Pothier J.F."/>
            <person name="Danza F."/>
            <person name="Storelli N."/>
            <person name="Wittwer M."/>
            <person name="Tonolla M."/>
        </authorList>
    </citation>
    <scope>NUCLEOTIDE SEQUENCE [LARGE SCALE GENOMIC DNA]</scope>
    <source>
        <strain evidence="15 16">Cad16T</strain>
    </source>
</reference>
<dbReference type="RefSeq" id="WP_100919208.1">
    <property type="nucleotide sequence ID" value="NZ_CP020370.1"/>
</dbReference>
<dbReference type="EC" id="5.6.2.4" evidence="12"/>
<feature type="binding site" evidence="12">
    <location>
        <position position="488"/>
    </location>
    <ligand>
        <name>Zn(2+)</name>
        <dbReference type="ChEBI" id="CHEBI:29105"/>
        <label>1</label>
    </ligand>
</feature>
<dbReference type="GO" id="GO:0043138">
    <property type="term" value="F:3'-5' DNA helicase activity"/>
    <property type="evidence" value="ECO:0007669"/>
    <property type="project" value="UniProtKB-EC"/>
</dbReference>
<feature type="domain" description="Helicase C-terminal" evidence="14">
    <location>
        <begin position="466"/>
        <end position="637"/>
    </location>
</feature>
<dbReference type="GO" id="GO:0006270">
    <property type="term" value="P:DNA replication initiation"/>
    <property type="evidence" value="ECO:0007669"/>
    <property type="project" value="TreeGrafter"/>
</dbReference>
<dbReference type="InterPro" id="IPR042115">
    <property type="entry name" value="PriA_3primeBD_sf"/>
</dbReference>
<dbReference type="Gene3D" id="3.40.50.300">
    <property type="entry name" value="P-loop containing nucleotide triphosphate hydrolases"/>
    <property type="match status" value="2"/>
</dbReference>
<comment type="subunit">
    <text evidence="12">Component of the replication restart primosome.</text>
</comment>
<comment type="cofactor">
    <cofactor evidence="12">
        <name>Zn(2+)</name>
        <dbReference type="ChEBI" id="CHEBI:29105"/>
    </cofactor>
    <text evidence="12">Binds 2 zinc ions per subunit.</text>
</comment>
<evidence type="ECO:0000259" key="14">
    <source>
        <dbReference type="PROSITE" id="PS51194"/>
    </source>
</evidence>
<dbReference type="SUPFAM" id="SSF52540">
    <property type="entry name" value="P-loop containing nucleoside triphosphate hydrolases"/>
    <property type="match status" value="1"/>
</dbReference>
<comment type="catalytic activity">
    <reaction evidence="11 12">
        <text>ATP + H2O = ADP + phosphate + H(+)</text>
        <dbReference type="Rhea" id="RHEA:13065"/>
        <dbReference type="ChEBI" id="CHEBI:15377"/>
        <dbReference type="ChEBI" id="CHEBI:15378"/>
        <dbReference type="ChEBI" id="CHEBI:30616"/>
        <dbReference type="ChEBI" id="CHEBI:43474"/>
        <dbReference type="ChEBI" id="CHEBI:456216"/>
        <dbReference type="EC" id="5.6.2.4"/>
    </reaction>
</comment>